<protein>
    <submittedName>
        <fullName evidence="1">Uncharacterized protein</fullName>
    </submittedName>
</protein>
<comment type="caution">
    <text evidence="1">The sequence shown here is derived from an EMBL/GenBank/DDBJ whole genome shotgun (WGS) entry which is preliminary data.</text>
</comment>
<dbReference type="Proteomes" id="UP000605392">
    <property type="component" value="Unassembled WGS sequence"/>
</dbReference>
<evidence type="ECO:0000313" key="2">
    <source>
        <dbReference type="Proteomes" id="UP000605392"/>
    </source>
</evidence>
<accession>A0ACB5PRS5</accession>
<proteinExistence type="predicted"/>
<sequence length="1244" mass="136510">MSRYDSRKNLTRNSLPALVAGWLVVGMSCLLPIGAPAQSGPPAPPALWHDQARTLRYRPDGSDFVITNGNKRFARALYGTNTAFRVEAGDLPEFALYLPGMGGNFKLGLMIEGQSKWLIEAENIEARYRPGAMIYEVKDPLLGAGKLYLEVLAQADAEGMLIRARFENVPATKVRLLWAFGGATGKKFSRDGDIGADPESNFYLKPEYCQGNVFELKNNTFRLTYGSPPKPPKNEDAAAKMPPSTTARPTLTGVLPPTSETHVADAAQQASPAQLYASQASATPVLTGAVKVKAGEVLYFAIQKPEAAALRYADLPQAWARTEAARQKLASRVRVQTPDPYINTLGGALSIAADAIWQDPAYLHGAIAWRMPLNGWRGAYTASPLGWHDRAQTHFRAYAKSQLTSPEVGPLVMDTALHLARHQEKLGTAVFSSGYISRNPGGDLRPHHYDMNLVYIDALLRHLRWTGDLTMARELWPVLERHLAWEKRNFDKDNDGLYDAYAAIWASDALQYSGGAVTHSSAYNYWANKLAAKLAPRVGQNPQPYRQEAAKIHQALNARLWMPTQGWYAEYQDALGLKQLHPAAGLWTVYHALDSEVPDAFQAYQALRYVDANIPHIPVRATGLPDEGYHLLSTTNWQPYDWSINNVAMAEVLHTTLANWQAGRTEEAFKLWKSALLESMYLGSSPGNIQQVSFYDAHRGELYRDFADPIGVTARTLLEGLFGIVPDALGGILTIRPGLPAAWNNASLTVPDIDFDFKRQGPRDAYSITPRFAKPLQLRLQAQARAENIQSVIVNGQVATWQSVDTAVGQPVVEISSAPAAKHEVVITWQGAAPDTATLAPVYTVGSPLEVRFPRATITKVFDPQQVLRNATPNGSVLTAQIAGQKGARTAFVQLRQGGLTWWKPLPIEVREAVEIIAEKAPQPNGMRFLVQNNTSDVTAKVTVGNGRKPYITNVKIPRGTTAEVTVPAASVVPGSNVVTVEWDKGRVVEKVITWDSPKPAKTRYETINLAPHFNDQVTRIFQNEYLSPRPEGPTLQLPTQGIGNWCYPLTQAVIDDTGLRQLAGGKNEITLPWGTPLRTPGAAGEKNILFVSQWDNYADQATVPLGGKSSHAYLLMAGSTNPMQSQLVNGEVVVTYTDGTTDTLPLRNPDNWAPIEQDYFQDGFAFDTGAPKPFRLHLKTGLLTRDFKDYTSIKGFSTRAIDGGAATVLDMPLNPKKKLRSLTLKALANDVVIGLMSVTLVRE</sequence>
<dbReference type="EMBL" id="BMFN01000002">
    <property type="protein sequence ID" value="GGF65585.1"/>
    <property type="molecule type" value="Genomic_DNA"/>
</dbReference>
<evidence type="ECO:0000313" key="1">
    <source>
        <dbReference type="EMBL" id="GGF65585.1"/>
    </source>
</evidence>
<keyword evidence="2" id="KW-1185">Reference proteome</keyword>
<organism evidence="1 2">
    <name type="scientific">Hymenobacter qilianensis</name>
    <dbReference type="NCBI Taxonomy" id="1385715"/>
    <lineage>
        <taxon>Bacteria</taxon>
        <taxon>Pseudomonadati</taxon>
        <taxon>Bacteroidota</taxon>
        <taxon>Cytophagia</taxon>
        <taxon>Cytophagales</taxon>
        <taxon>Hymenobacteraceae</taxon>
        <taxon>Hymenobacter</taxon>
    </lineage>
</organism>
<reference evidence="1 2" key="1">
    <citation type="journal article" date="2019" name="Int. J. Syst. Evol. Microbiol.">
        <title>The Global Catalogue of Microorganisms (GCM) 10K type strain sequencing project: providing services to taxonomists for standard genome sequencing and annotation.</title>
        <authorList>
            <consortium name="The Broad Institute Genomics Platform"/>
            <consortium name="The Broad Institute Genome Sequencing Center for Infectious Disease"/>
            <person name="Wu L."/>
            <person name="Ma J."/>
        </authorList>
    </citation>
    <scope>NUCLEOTIDE SEQUENCE [LARGE SCALE GENOMIC DNA]</scope>
    <source>
        <strain evidence="1 2">CGMCC 1.12720</strain>
    </source>
</reference>
<name>A0ACB5PRS5_9BACT</name>
<gene>
    <name evidence="1" type="ORF">GCM10011375_20660</name>
</gene>